<keyword evidence="1" id="KW-0472">Membrane</keyword>
<feature type="transmembrane region" description="Helical" evidence="1">
    <location>
        <begin position="133"/>
        <end position="153"/>
    </location>
</feature>
<organism evidence="3 5">
    <name type="scientific">Gordonia amicalis</name>
    <dbReference type="NCBI Taxonomy" id="89053"/>
    <lineage>
        <taxon>Bacteria</taxon>
        <taxon>Bacillati</taxon>
        <taxon>Actinomycetota</taxon>
        <taxon>Actinomycetes</taxon>
        <taxon>Mycobacteriales</taxon>
        <taxon>Gordoniaceae</taxon>
        <taxon>Gordonia</taxon>
    </lineage>
</organism>
<comment type="caution">
    <text evidence="3">The sequence shown here is derived from an EMBL/GenBank/DDBJ whole genome shotgun (WGS) entry which is preliminary data.</text>
</comment>
<keyword evidence="1" id="KW-1133">Transmembrane helix</keyword>
<evidence type="ECO:0000313" key="4">
    <source>
        <dbReference type="Proteomes" id="UP001185779"/>
    </source>
</evidence>
<dbReference type="Proteomes" id="UP001185779">
    <property type="component" value="Unassembled WGS sequence"/>
</dbReference>
<dbReference type="EMBL" id="JAWLKH010000010">
    <property type="protein sequence ID" value="MDV6312588.1"/>
    <property type="molecule type" value="Genomic_DNA"/>
</dbReference>
<evidence type="ECO:0000313" key="3">
    <source>
        <dbReference type="EMBL" id="MDV6312588.1"/>
    </source>
</evidence>
<evidence type="ECO:0000256" key="1">
    <source>
        <dbReference type="SAM" id="Phobius"/>
    </source>
</evidence>
<dbReference type="RefSeq" id="WP_006438762.1">
    <property type="nucleotide sequence ID" value="NZ_CP091855.1"/>
</dbReference>
<feature type="transmembrane region" description="Helical" evidence="1">
    <location>
        <begin position="64"/>
        <end position="85"/>
    </location>
</feature>
<keyword evidence="4" id="KW-1185">Reference proteome</keyword>
<feature type="transmembrane region" description="Helical" evidence="1">
    <location>
        <begin position="106"/>
        <end position="127"/>
    </location>
</feature>
<dbReference type="EMBL" id="JAWLKI010000009">
    <property type="protein sequence ID" value="MDV6307630.1"/>
    <property type="molecule type" value="Genomic_DNA"/>
</dbReference>
<gene>
    <name evidence="2" type="ORF">R3P94_09905</name>
    <name evidence="3" type="ORF">R3Q15_11945</name>
</gene>
<dbReference type="AlphaFoldDB" id="A0AAE4U9R1"/>
<keyword evidence="1" id="KW-0812">Transmembrane</keyword>
<feature type="transmembrane region" description="Helical" evidence="1">
    <location>
        <begin position="30"/>
        <end position="52"/>
    </location>
</feature>
<dbReference type="GeneID" id="77170420"/>
<proteinExistence type="predicted"/>
<evidence type="ECO:0000313" key="5">
    <source>
        <dbReference type="Proteomes" id="UP001185922"/>
    </source>
</evidence>
<dbReference type="Proteomes" id="UP001185922">
    <property type="component" value="Unassembled WGS sequence"/>
</dbReference>
<protein>
    <submittedName>
        <fullName evidence="3">Uncharacterized protein</fullName>
    </submittedName>
</protein>
<accession>A0AAE4U9R1</accession>
<sequence>MRFLMPMQRYLREAPSILKQGLSAWSVRHMVVAVIAGAVIGVVIALATALIPNPVFVRSIGPEWWNAPVLVLSAVLGGLLVASYVRSPGTATDADRPGRLGMAGGFLTWFAVGCPVCNKLVVLTLGSSGAMTWFAPMQPVMAVAAVGLSAVALTERLRAQQKGCRIRFDAPGSDPVAAVPR</sequence>
<evidence type="ECO:0000313" key="2">
    <source>
        <dbReference type="EMBL" id="MDV6307630.1"/>
    </source>
</evidence>
<reference evidence="3 4" key="1">
    <citation type="submission" date="2023-10" db="EMBL/GenBank/DDBJ databases">
        <title>Development of a sustainable strategy for remediation of hydrocarbon-contaminated territories based on the waste exchange concept.</title>
        <authorList>
            <person name="Krivoruchko A."/>
        </authorList>
    </citation>
    <scope>NUCLEOTIDE SEQUENCE</scope>
    <source>
        <strain evidence="2 4">IEGM 1266</strain>
        <strain evidence="3">IEGM 1279</strain>
    </source>
</reference>
<name>A0AAE4U9R1_9ACTN</name>